<dbReference type="RefSeq" id="WP_216151404.1">
    <property type="nucleotide sequence ID" value="NZ_JAHLDV010000072.1"/>
</dbReference>
<organism evidence="2 3">
    <name type="scientific">Clostridium frigoris</name>
    <dbReference type="NCBI Taxonomy" id="205327"/>
    <lineage>
        <taxon>Bacteria</taxon>
        <taxon>Bacillati</taxon>
        <taxon>Bacillota</taxon>
        <taxon>Clostridia</taxon>
        <taxon>Eubacteriales</taxon>
        <taxon>Clostridiaceae</taxon>
        <taxon>Clostridium</taxon>
    </lineage>
</organism>
<reference evidence="2 3" key="1">
    <citation type="submission" date="2021-06" db="EMBL/GenBank/DDBJ databases">
        <title>Clostridia strains as spoilage organisms.</title>
        <authorList>
            <person name="Wambui J."/>
            <person name="Stephan R."/>
            <person name="Stevens M.J.A."/>
        </authorList>
    </citation>
    <scope>NUCLEOTIDE SEQUENCE [LARGE SCALE GENOMIC DNA]</scope>
    <source>
        <strain evidence="2 3">DSM 14204</strain>
    </source>
</reference>
<keyword evidence="1" id="KW-0812">Transmembrane</keyword>
<name>A0ABS6BY65_9CLOT</name>
<protein>
    <recommendedName>
        <fullName evidence="4">Methyl-accepting chemotaxis protein</fullName>
    </recommendedName>
</protein>
<comment type="caution">
    <text evidence="2">The sequence shown here is derived from an EMBL/GenBank/DDBJ whole genome shotgun (WGS) entry which is preliminary data.</text>
</comment>
<accession>A0ABS6BY65</accession>
<keyword evidence="1" id="KW-1133">Transmembrane helix</keyword>
<sequence>MSSNSNGPKVQVSIILAIIICVVILVSTAGNLTSRLIVSKFHQDIEHSSANFNLKELVYQNRNFSLSKKVSIPKTEKQVFAKPRPIIKSKQIGYISKVYEKAGRRYLSFDDVKFLTGNAAIEAAKKDGTAIYEDGKYYVDDDYYIVNNNKNTKSYVIASNASLKLLGFLINPSNNDINNHSTNYANFKRIANSRNGYLLCYIYTQNNIIVKAESQYTP</sequence>
<keyword evidence="3" id="KW-1185">Reference proteome</keyword>
<feature type="transmembrane region" description="Helical" evidence="1">
    <location>
        <begin position="12"/>
        <end position="32"/>
    </location>
</feature>
<evidence type="ECO:0000313" key="2">
    <source>
        <dbReference type="EMBL" id="MBU3161542.1"/>
    </source>
</evidence>
<dbReference type="EMBL" id="JAHLDV010000072">
    <property type="protein sequence ID" value="MBU3161542.1"/>
    <property type="molecule type" value="Genomic_DNA"/>
</dbReference>
<evidence type="ECO:0000313" key="3">
    <source>
        <dbReference type="Proteomes" id="UP000776252"/>
    </source>
</evidence>
<evidence type="ECO:0008006" key="4">
    <source>
        <dbReference type="Google" id="ProtNLM"/>
    </source>
</evidence>
<evidence type="ECO:0000256" key="1">
    <source>
        <dbReference type="SAM" id="Phobius"/>
    </source>
</evidence>
<proteinExistence type="predicted"/>
<keyword evidence="1" id="KW-0472">Membrane</keyword>
<gene>
    <name evidence="2" type="ORF">KPL37_17690</name>
</gene>
<dbReference type="Proteomes" id="UP000776252">
    <property type="component" value="Unassembled WGS sequence"/>
</dbReference>